<feature type="transmembrane region" description="Helical" evidence="1">
    <location>
        <begin position="233"/>
        <end position="250"/>
    </location>
</feature>
<proteinExistence type="predicted"/>
<name>A0ABR9EAW1_9GAMM</name>
<keyword evidence="1" id="KW-0812">Transmembrane</keyword>
<feature type="transmembrane region" description="Helical" evidence="1">
    <location>
        <begin position="334"/>
        <end position="353"/>
    </location>
</feature>
<evidence type="ECO:0000313" key="4">
    <source>
        <dbReference type="Proteomes" id="UP000615755"/>
    </source>
</evidence>
<feature type="transmembrane region" description="Helical" evidence="1">
    <location>
        <begin position="406"/>
        <end position="424"/>
    </location>
</feature>
<feature type="transmembrane region" description="Helical" evidence="1">
    <location>
        <begin position="302"/>
        <end position="322"/>
    </location>
</feature>
<feature type="transmembrane region" description="Helical" evidence="1">
    <location>
        <begin position="73"/>
        <end position="93"/>
    </location>
</feature>
<dbReference type="PANTHER" id="PTHR36927">
    <property type="entry name" value="BLR4337 PROTEIN"/>
    <property type="match status" value="1"/>
</dbReference>
<protein>
    <recommendedName>
        <fullName evidence="2">Acyltransferase 3 domain-containing protein</fullName>
    </recommendedName>
</protein>
<feature type="transmembrane region" description="Helical" evidence="1">
    <location>
        <begin position="365"/>
        <end position="385"/>
    </location>
</feature>
<dbReference type="Pfam" id="PF01757">
    <property type="entry name" value="Acyl_transf_3"/>
    <property type="match status" value="1"/>
</dbReference>
<evidence type="ECO:0000313" key="3">
    <source>
        <dbReference type="EMBL" id="MBE0368141.1"/>
    </source>
</evidence>
<dbReference type="EMBL" id="AQGV01000012">
    <property type="protein sequence ID" value="MBE0368141.1"/>
    <property type="molecule type" value="Genomic_DNA"/>
</dbReference>
<keyword evidence="1" id="KW-0472">Membrane</keyword>
<dbReference type="Proteomes" id="UP000615755">
    <property type="component" value="Unassembled WGS sequence"/>
</dbReference>
<dbReference type="RefSeq" id="WP_192507464.1">
    <property type="nucleotide sequence ID" value="NZ_AQGV01000012.1"/>
</dbReference>
<feature type="transmembrane region" description="Helical" evidence="1">
    <location>
        <begin position="206"/>
        <end position="227"/>
    </location>
</feature>
<comment type="caution">
    <text evidence="3">The sequence shown here is derived from an EMBL/GenBank/DDBJ whole genome shotgun (WGS) entry which is preliminary data.</text>
</comment>
<gene>
    <name evidence="3" type="ORF">PAUR_a1677</name>
</gene>
<feature type="transmembrane region" description="Helical" evidence="1">
    <location>
        <begin position="262"/>
        <end position="282"/>
    </location>
</feature>
<keyword evidence="1" id="KW-1133">Transmembrane helix</keyword>
<reference evidence="3 4" key="1">
    <citation type="submission" date="2015-03" db="EMBL/GenBank/DDBJ databases">
        <title>Genome sequence of Pseudoalteromonas aurantia.</title>
        <authorList>
            <person name="Xie B.-B."/>
            <person name="Rong J.-C."/>
            <person name="Qin Q.-L."/>
            <person name="Zhang Y.-Z."/>
        </authorList>
    </citation>
    <scope>NUCLEOTIDE SEQUENCE [LARGE SCALE GENOMIC DNA]</scope>
    <source>
        <strain evidence="3 4">208</strain>
    </source>
</reference>
<sequence>MKRLFSRVVKKLFHPWLAIFDVEHAFSTRRYDLDWLRILAFISLIFYHSGMVYSLNWPFHYKSAYLTEHVEYVMLIFSPWRMALIWFISGVALRYLVAKYSLRHFVVTRTVKILLPLLVGVWLVVPVQLYAQMSQEVGLKITFSDFVVQFIDLSSPIFKDYQAGIWPHVDVNHLWYLRSLWQFTLLLLVLLPFLHSLRLSRLISSVFEQSHCVLFLCLICPIWLLKFYSESEYFRYGLGFVFLLYGYMLARQSSLFQCLKHHWQSLLLIFIAGYLLILIGYVQIWKNPVAEQWQIEVLNLVYVTQGLIGVSLMLALAGRFLNHNHRFLPILNKAVFPFYILHQSVVIALAFWITPWQLGAALEALVIIGGTFAVCTALFSVIYRFDALRPLFGVSVKHQYTYAQRCWGYGIGCVIISPLALTLIL</sequence>
<dbReference type="InterPro" id="IPR002656">
    <property type="entry name" value="Acyl_transf_3_dom"/>
</dbReference>
<feature type="domain" description="Acyltransferase 3" evidence="2">
    <location>
        <begin position="31"/>
        <end position="378"/>
    </location>
</feature>
<feature type="transmembrane region" description="Helical" evidence="1">
    <location>
        <begin position="113"/>
        <end position="131"/>
    </location>
</feature>
<keyword evidence="4" id="KW-1185">Reference proteome</keyword>
<evidence type="ECO:0000256" key="1">
    <source>
        <dbReference type="SAM" id="Phobius"/>
    </source>
</evidence>
<feature type="transmembrane region" description="Helical" evidence="1">
    <location>
        <begin position="35"/>
        <end position="53"/>
    </location>
</feature>
<accession>A0ABR9EAW1</accession>
<dbReference type="PANTHER" id="PTHR36927:SF3">
    <property type="entry name" value="GLUCANS BIOSYNTHESIS PROTEIN C"/>
    <property type="match status" value="1"/>
</dbReference>
<dbReference type="InterPro" id="IPR050623">
    <property type="entry name" value="Glucan_succinyl_AcylTrfase"/>
</dbReference>
<organism evidence="3 4">
    <name type="scientific">Pseudoalteromonas aurantia 208</name>
    <dbReference type="NCBI Taxonomy" id="1314867"/>
    <lineage>
        <taxon>Bacteria</taxon>
        <taxon>Pseudomonadati</taxon>
        <taxon>Pseudomonadota</taxon>
        <taxon>Gammaproteobacteria</taxon>
        <taxon>Alteromonadales</taxon>
        <taxon>Pseudoalteromonadaceae</taxon>
        <taxon>Pseudoalteromonas</taxon>
    </lineage>
</organism>
<evidence type="ECO:0000259" key="2">
    <source>
        <dbReference type="Pfam" id="PF01757"/>
    </source>
</evidence>
<feature type="transmembrane region" description="Helical" evidence="1">
    <location>
        <begin position="175"/>
        <end position="194"/>
    </location>
</feature>